<evidence type="ECO:0000256" key="13">
    <source>
        <dbReference type="ARBA" id="ARBA00023204"/>
    </source>
</evidence>
<dbReference type="PANTHER" id="PTHR30591">
    <property type="entry name" value="RECBCD ENZYME SUBUNIT RECC"/>
    <property type="match status" value="1"/>
</dbReference>
<keyword evidence="17" id="KW-1185">Reference proteome</keyword>
<evidence type="ECO:0000256" key="3">
    <source>
        <dbReference type="ARBA" id="ARBA00022723"/>
    </source>
</evidence>
<evidence type="ECO:0000256" key="9">
    <source>
        <dbReference type="ARBA" id="ARBA00022840"/>
    </source>
</evidence>
<dbReference type="EC" id="3.1.-.-" evidence="14"/>
<dbReference type="GO" id="GO:0046872">
    <property type="term" value="F:metal ion binding"/>
    <property type="evidence" value="ECO:0007669"/>
    <property type="project" value="UniProtKB-KW"/>
</dbReference>
<evidence type="ECO:0000259" key="15">
    <source>
        <dbReference type="PROSITE" id="PS51217"/>
    </source>
</evidence>
<feature type="binding site" evidence="14">
    <location>
        <position position="788"/>
    </location>
    <ligand>
        <name>[4Fe-4S] cluster</name>
        <dbReference type="ChEBI" id="CHEBI:49883"/>
    </ligand>
</feature>
<comment type="function">
    <text evidence="14">The heterodimer acts as both an ATP-dependent DNA helicase and an ATP-dependent, dual-direction single-stranded exonuclease. Recognizes the chi site generating a DNA molecule suitable for the initiation of homologous recombination. The AddB subunit has 5' -&gt; 3' nuclease activity but not helicase activity.</text>
</comment>
<evidence type="ECO:0000256" key="12">
    <source>
        <dbReference type="ARBA" id="ARBA00023125"/>
    </source>
</evidence>
<dbReference type="InterPro" id="IPR011335">
    <property type="entry name" value="Restrct_endonuc-II-like"/>
</dbReference>
<evidence type="ECO:0000313" key="16">
    <source>
        <dbReference type="EMBL" id="MPQ44131.1"/>
    </source>
</evidence>
<evidence type="ECO:0000256" key="8">
    <source>
        <dbReference type="ARBA" id="ARBA00022839"/>
    </source>
</evidence>
<keyword evidence="3 14" id="KW-0479">Metal-binding</keyword>
<dbReference type="GO" id="GO:0005524">
    <property type="term" value="F:ATP binding"/>
    <property type="evidence" value="ECO:0007669"/>
    <property type="project" value="UniProtKB-UniRule"/>
</dbReference>
<evidence type="ECO:0000313" key="17">
    <source>
        <dbReference type="Proteomes" id="UP000430345"/>
    </source>
</evidence>
<keyword evidence="7 14" id="KW-0347">Helicase</keyword>
<dbReference type="RefSeq" id="WP_152890336.1">
    <property type="nucleotide sequence ID" value="NZ_WHJC01000157.1"/>
</dbReference>
<protein>
    <recommendedName>
        <fullName evidence="14">ATP-dependent helicase/deoxyribonuclease subunit B</fullName>
        <ecNumber evidence="14">3.1.-.-</ecNumber>
    </recommendedName>
    <alternativeName>
        <fullName evidence="14">ATP-dependent helicase/nuclease subunit AddB</fullName>
    </alternativeName>
</protein>
<dbReference type="AlphaFoldDB" id="A0A6I1MTD0"/>
<dbReference type="EMBL" id="WHJC01000157">
    <property type="protein sequence ID" value="MPQ44131.1"/>
    <property type="molecule type" value="Genomic_DNA"/>
</dbReference>
<evidence type="ECO:0000256" key="7">
    <source>
        <dbReference type="ARBA" id="ARBA00022806"/>
    </source>
</evidence>
<evidence type="ECO:0000256" key="5">
    <source>
        <dbReference type="ARBA" id="ARBA00022763"/>
    </source>
</evidence>
<dbReference type="HAMAP" id="MF_01452">
    <property type="entry name" value="AddB_type1"/>
    <property type="match status" value="1"/>
</dbReference>
<dbReference type="InterPro" id="IPR011604">
    <property type="entry name" value="PDDEXK-like_dom_sf"/>
</dbReference>
<keyword evidence="6 14" id="KW-0378">Hydrolase</keyword>
<comment type="cofactor">
    <cofactor evidence="14">
        <name>[4Fe-4S] cluster</name>
        <dbReference type="ChEBI" id="CHEBI:49883"/>
    </cofactor>
    <text evidence="14">Binds 1 [4Fe-4S] cluster.</text>
</comment>
<evidence type="ECO:0000256" key="1">
    <source>
        <dbReference type="ARBA" id="ARBA00022485"/>
    </source>
</evidence>
<evidence type="ECO:0000256" key="4">
    <source>
        <dbReference type="ARBA" id="ARBA00022741"/>
    </source>
</evidence>
<dbReference type="PANTHER" id="PTHR30591:SF1">
    <property type="entry name" value="RECBCD ENZYME SUBUNIT RECC"/>
    <property type="match status" value="1"/>
</dbReference>
<dbReference type="GO" id="GO:0008409">
    <property type="term" value="F:5'-3' exonuclease activity"/>
    <property type="evidence" value="ECO:0007669"/>
    <property type="project" value="UniProtKB-UniRule"/>
</dbReference>
<keyword evidence="13 14" id="KW-0234">DNA repair</keyword>
<dbReference type="InterPro" id="IPR027417">
    <property type="entry name" value="P-loop_NTPase"/>
</dbReference>
<keyword evidence="9 14" id="KW-0067">ATP-binding</keyword>
<name>A0A6I1MTD0_9CLOT</name>
<dbReference type="GO" id="GO:0051539">
    <property type="term" value="F:4 iron, 4 sulfur cluster binding"/>
    <property type="evidence" value="ECO:0007669"/>
    <property type="project" value="UniProtKB-KW"/>
</dbReference>
<feature type="binding site" evidence="14">
    <location>
        <position position="1108"/>
    </location>
    <ligand>
        <name>[4Fe-4S] cluster</name>
        <dbReference type="ChEBI" id="CHEBI:49883"/>
    </ligand>
</feature>
<dbReference type="Proteomes" id="UP000430345">
    <property type="component" value="Unassembled WGS sequence"/>
</dbReference>
<dbReference type="Pfam" id="PF21445">
    <property type="entry name" value="ADDB_N"/>
    <property type="match status" value="1"/>
</dbReference>
<keyword evidence="11 14" id="KW-0411">Iron-sulfur</keyword>
<evidence type="ECO:0000256" key="14">
    <source>
        <dbReference type="HAMAP-Rule" id="MF_01452"/>
    </source>
</evidence>
<gene>
    <name evidence="14 16" type="primary">addB</name>
    <name evidence="16" type="ORF">GBZ86_10195</name>
</gene>
<feature type="domain" description="UvrD-like helicase C-terminal" evidence="15">
    <location>
        <begin position="275"/>
        <end position="561"/>
    </location>
</feature>
<feature type="binding site" evidence="14">
    <location>
        <position position="1117"/>
    </location>
    <ligand>
        <name>[4Fe-4S] cluster</name>
        <dbReference type="ChEBI" id="CHEBI:49883"/>
    </ligand>
</feature>
<keyword evidence="2 14" id="KW-0540">Nuclease</keyword>
<keyword evidence="8 14" id="KW-0269">Exonuclease</keyword>
<dbReference type="Gene3D" id="6.10.140.1030">
    <property type="match status" value="1"/>
</dbReference>
<keyword evidence="10 14" id="KW-0408">Iron</keyword>
<dbReference type="InterPro" id="IPR014017">
    <property type="entry name" value="DNA_helicase_UvrD-like_C"/>
</dbReference>
<comment type="subunit">
    <text evidence="14">Heterodimer of AddA and AddB.</text>
</comment>
<sequence>MGLRIIYGRAGTGKSYYCINQIKKKIEKGVENKLLLIVPEQFTFQTENKILNNIGEKYVLYADVLSFKRLAYKVFNKYGGLNKKLMKDAGKSMLIYRLLEDLSNEMTIFSGAAKQAGFIDIVSKTITEFKKYNITEEILNNIYEETEDENLKLKIQDLKLLFSNFNIKLHENYIDGEDQLDMLSDKLEDCNMYDGAEVWIDEFTTFTPQQIKIILKLIKRAKTVNITLSLDENNVSIGDSDLFAATKSTEKRLIRAIEENNLPFKGYINLNEEIPFKFKEDKELYHIERQMYFYPFKEYKGENKNVRLYKANNSYDEIEFIAKDILRLIREKGYRFKDIAIVCRNIESYEKISTVIFNEYEIPYYIDKKMDVASNPLIVLITSAIDIVTKNWNYESMFKYLKSGLVGIETEHIDILENYVLANGIKGDKWDKKWQIIIQNLFKQQDITEEDKEHMIIINKIREQVIVPLKKFYEKCTGKKTLRELSKYLYEFLDEDLNVIERIDKVVTYFEEKNLPQKAKEYSQVLDIFIEVLDQAVEVLGEEVIELKEFSKILNVGFSKYEMGLIPISLDEVTVGDITRVKSNGAKAVYIVGVNDGVLPSVNKDEGILSDKDREFLKFKGIDLASDTKTKMFEEQFLVYTALTISKEYLVITYPLSDFEGKSLRPSIVVHRLKKILPNIIEESESFKHNLENNFYYKISSKVPTFNELIGALRKNYDGKVIEEYWSDVYNWFKNHAEWIEKSNRIFKGLAYTNLEESLSKEKIKKLYGDKNGKITLSVSRLEKYAQCPFAYYVQYGLKAKDRKIYEFTSPDLGNFMHEILDEFTDEVRSEGLKWCDLNIEKCREIINILVEKQLNKNKESILNSSKRYKYFTDRFKRILTKSVVIISEQMKRSNFEVFKNEFAFGTNTDGNPIKIELSSGEVVYLTGRIDRIDTLSLEDKSYLRIIDYKSGNTKFDLNKLYNGLQIQLLVYLDALIKNSENIIKKQAYPGAILYFKIDDPIIKSNKNLNENEIKEKVLKELKMDGLLLKDIEVVKCMDNELESGYSLIIPAAIKKDGELRETSSVITKEQFDILRAYVNEKMIEICNDILTGKINIEPCKEDKITVCDFCDYSHICQFDSGIENNKYNVISNKNDKELWNEMGSRITLNLGEGK</sequence>
<comment type="cofactor">
    <cofactor evidence="14">
        <name>Mg(2+)</name>
        <dbReference type="ChEBI" id="CHEBI:18420"/>
    </cofactor>
</comment>
<feature type="binding site" evidence="14">
    <location>
        <position position="1111"/>
    </location>
    <ligand>
        <name>[4Fe-4S] cluster</name>
        <dbReference type="ChEBI" id="CHEBI:49883"/>
    </ligand>
</feature>
<dbReference type="InterPro" id="IPR049035">
    <property type="entry name" value="ADDB_N"/>
</dbReference>
<comment type="caution">
    <text evidence="16">The sequence shown here is derived from an EMBL/GenBank/DDBJ whole genome shotgun (WGS) entry which is preliminary data.</text>
</comment>
<dbReference type="InterPro" id="IPR038726">
    <property type="entry name" value="PDDEXK_AddAB-type"/>
</dbReference>
<reference evidence="16 17" key="1">
    <citation type="submission" date="2019-10" db="EMBL/GenBank/DDBJ databases">
        <title>The Genome Sequence of Clostridium tarantellae Isolated from Fish Brain.</title>
        <authorList>
            <person name="Bano L."/>
            <person name="Kiel M."/>
            <person name="Sales G."/>
            <person name="Doxey A.C."/>
            <person name="Mansfield M.J."/>
            <person name="Schiavone M."/>
            <person name="Rossetto O."/>
            <person name="Pirazzini M."/>
            <person name="Dobrindt U."/>
            <person name="Montecucco C."/>
        </authorList>
    </citation>
    <scope>NUCLEOTIDE SEQUENCE [LARGE SCALE GENOMIC DNA]</scope>
    <source>
        <strain evidence="16 17">DSM 3997</strain>
    </source>
</reference>
<dbReference type="SUPFAM" id="SSF52540">
    <property type="entry name" value="P-loop containing nucleoside triphosphate hydrolases"/>
    <property type="match status" value="2"/>
</dbReference>
<evidence type="ECO:0000256" key="10">
    <source>
        <dbReference type="ARBA" id="ARBA00023004"/>
    </source>
</evidence>
<dbReference type="GO" id="GO:0004386">
    <property type="term" value="F:helicase activity"/>
    <property type="evidence" value="ECO:0007669"/>
    <property type="project" value="UniProtKB-KW"/>
</dbReference>
<dbReference type="GO" id="GO:0003690">
    <property type="term" value="F:double-stranded DNA binding"/>
    <property type="evidence" value="ECO:0007669"/>
    <property type="project" value="UniProtKB-UniRule"/>
</dbReference>
<accession>A0A6I1MTD0</accession>
<dbReference type="Gene3D" id="3.90.320.10">
    <property type="match status" value="1"/>
</dbReference>
<evidence type="ECO:0000256" key="11">
    <source>
        <dbReference type="ARBA" id="ARBA00023014"/>
    </source>
</evidence>
<dbReference type="Pfam" id="PF12705">
    <property type="entry name" value="PDDEXK_1"/>
    <property type="match status" value="1"/>
</dbReference>
<comment type="similarity">
    <text evidence="14">Belongs to the helicase family. AddB/RexB type 1 subfamily.</text>
</comment>
<dbReference type="GO" id="GO:0000724">
    <property type="term" value="P:double-strand break repair via homologous recombination"/>
    <property type="evidence" value="ECO:0007669"/>
    <property type="project" value="UniProtKB-UniRule"/>
</dbReference>
<dbReference type="PROSITE" id="PS51217">
    <property type="entry name" value="UVRD_HELICASE_CTER"/>
    <property type="match status" value="1"/>
</dbReference>
<keyword evidence="12 14" id="KW-0238">DNA-binding</keyword>
<comment type="miscellaneous">
    <text evidence="14">Despite having conserved helicase domains, this subunit does not have helicase activity.</text>
</comment>
<dbReference type="SUPFAM" id="SSF52980">
    <property type="entry name" value="Restriction endonuclease-like"/>
    <property type="match status" value="1"/>
</dbReference>
<keyword evidence="4 14" id="KW-0547">Nucleotide-binding</keyword>
<dbReference type="Gene3D" id="3.40.50.300">
    <property type="entry name" value="P-loop containing nucleotide triphosphate hydrolases"/>
    <property type="match status" value="3"/>
</dbReference>
<dbReference type="OrthoDB" id="9758506at2"/>
<proteinExistence type="inferred from homology"/>
<evidence type="ECO:0000256" key="6">
    <source>
        <dbReference type="ARBA" id="ARBA00022801"/>
    </source>
</evidence>
<keyword evidence="5 14" id="KW-0227">DNA damage</keyword>
<organism evidence="16 17">
    <name type="scientific">Clostridium tarantellae</name>
    <dbReference type="NCBI Taxonomy" id="39493"/>
    <lineage>
        <taxon>Bacteria</taxon>
        <taxon>Bacillati</taxon>
        <taxon>Bacillota</taxon>
        <taxon>Clostridia</taxon>
        <taxon>Eubacteriales</taxon>
        <taxon>Clostridiaceae</taxon>
        <taxon>Clostridium</taxon>
    </lineage>
</organism>
<keyword evidence="1 14" id="KW-0004">4Fe-4S</keyword>
<dbReference type="NCBIfam" id="TIGR02773">
    <property type="entry name" value="addB_Gpos"/>
    <property type="match status" value="1"/>
</dbReference>
<dbReference type="InterPro" id="IPR014140">
    <property type="entry name" value="DNA_helicase_suAddB"/>
</dbReference>
<evidence type="ECO:0000256" key="2">
    <source>
        <dbReference type="ARBA" id="ARBA00022722"/>
    </source>
</evidence>